<sequence>MKVFSFLLSALAFLTSAYFFIVDFRITTESNHLIYMGMLITLMSICILGIILNAPYVFKTKRRAKSFTYSSYMQQRIKNKSFDSQLGLM</sequence>
<dbReference type="AlphaFoldDB" id="A0A972FLV5"/>
<evidence type="ECO:0000256" key="1">
    <source>
        <dbReference type="SAM" id="Phobius"/>
    </source>
</evidence>
<gene>
    <name evidence="2" type="ORF">G6047_08790</name>
</gene>
<evidence type="ECO:0000313" key="3">
    <source>
        <dbReference type="Proteomes" id="UP000712080"/>
    </source>
</evidence>
<keyword evidence="1" id="KW-0472">Membrane</keyword>
<organism evidence="2 3">
    <name type="scientific">Flavobacterium silvaticum</name>
    <dbReference type="NCBI Taxonomy" id="1852020"/>
    <lineage>
        <taxon>Bacteria</taxon>
        <taxon>Pseudomonadati</taxon>
        <taxon>Bacteroidota</taxon>
        <taxon>Flavobacteriia</taxon>
        <taxon>Flavobacteriales</taxon>
        <taxon>Flavobacteriaceae</taxon>
        <taxon>Flavobacterium</taxon>
    </lineage>
</organism>
<dbReference type="RefSeq" id="WP_169527235.1">
    <property type="nucleotide sequence ID" value="NZ_JAAMPU010000104.1"/>
</dbReference>
<accession>A0A972FLV5</accession>
<keyword evidence="1" id="KW-0812">Transmembrane</keyword>
<keyword evidence="1" id="KW-1133">Transmembrane helix</keyword>
<reference evidence="2" key="1">
    <citation type="submission" date="2020-02" db="EMBL/GenBank/DDBJ databases">
        <title>Flavobacterium sp. genome.</title>
        <authorList>
            <person name="Jung H.S."/>
            <person name="Baek J.H."/>
            <person name="Jeon C.O."/>
        </authorList>
    </citation>
    <scope>NUCLEOTIDE SEQUENCE</scope>
    <source>
        <strain evidence="2">SE-s28</strain>
    </source>
</reference>
<feature type="transmembrane region" description="Helical" evidence="1">
    <location>
        <begin position="35"/>
        <end position="58"/>
    </location>
</feature>
<protein>
    <submittedName>
        <fullName evidence="2">Uncharacterized protein</fullName>
    </submittedName>
</protein>
<keyword evidence="3" id="KW-1185">Reference proteome</keyword>
<evidence type="ECO:0000313" key="2">
    <source>
        <dbReference type="EMBL" id="NMH28128.1"/>
    </source>
</evidence>
<dbReference type="EMBL" id="JAAMPU010000104">
    <property type="protein sequence ID" value="NMH28128.1"/>
    <property type="molecule type" value="Genomic_DNA"/>
</dbReference>
<proteinExistence type="predicted"/>
<comment type="caution">
    <text evidence="2">The sequence shown here is derived from an EMBL/GenBank/DDBJ whole genome shotgun (WGS) entry which is preliminary data.</text>
</comment>
<dbReference type="Proteomes" id="UP000712080">
    <property type="component" value="Unassembled WGS sequence"/>
</dbReference>
<name>A0A972FLV5_9FLAO</name>